<keyword evidence="1" id="KW-1133">Transmembrane helix</keyword>
<proteinExistence type="predicted"/>
<name>A0A5P2C7Q4_STRVZ</name>
<feature type="transmembrane region" description="Helical" evidence="1">
    <location>
        <begin position="6"/>
        <end position="28"/>
    </location>
</feature>
<evidence type="ECO:0000313" key="2">
    <source>
        <dbReference type="EMBL" id="QES38603.1"/>
    </source>
</evidence>
<keyword evidence="1" id="KW-0472">Membrane</keyword>
<evidence type="ECO:0000256" key="1">
    <source>
        <dbReference type="SAM" id="Phobius"/>
    </source>
</evidence>
<keyword evidence="1" id="KW-0812">Transmembrane</keyword>
<dbReference type="AlphaFoldDB" id="A0A5P2C7Q4"/>
<evidence type="ECO:0000313" key="3">
    <source>
        <dbReference type="Proteomes" id="UP000322927"/>
    </source>
</evidence>
<gene>
    <name evidence="2" type="ORF">DEJ48_39005</name>
</gene>
<dbReference type="OrthoDB" id="4329001at2"/>
<reference evidence="2 3" key="1">
    <citation type="submission" date="2018-05" db="EMBL/GenBank/DDBJ databases">
        <title>Streptomyces venezuelae.</title>
        <authorList>
            <person name="Kim W."/>
            <person name="Lee N."/>
            <person name="Cho B.-K."/>
        </authorList>
    </citation>
    <scope>NUCLEOTIDE SEQUENCE [LARGE SCALE GENOMIC DNA]</scope>
    <source>
        <strain evidence="2 3">ATCC 14584</strain>
    </source>
</reference>
<organism evidence="2 3">
    <name type="scientific">Streptomyces venezuelae</name>
    <dbReference type="NCBI Taxonomy" id="54571"/>
    <lineage>
        <taxon>Bacteria</taxon>
        <taxon>Bacillati</taxon>
        <taxon>Actinomycetota</taxon>
        <taxon>Actinomycetes</taxon>
        <taxon>Kitasatosporales</taxon>
        <taxon>Streptomycetaceae</taxon>
        <taxon>Streptomyces</taxon>
    </lineage>
</organism>
<protein>
    <submittedName>
        <fullName evidence="2">Uncharacterized protein</fullName>
    </submittedName>
</protein>
<dbReference type="Proteomes" id="UP000322927">
    <property type="component" value="Chromosome"/>
</dbReference>
<feature type="transmembrane region" description="Helical" evidence="1">
    <location>
        <begin position="112"/>
        <end position="136"/>
    </location>
</feature>
<feature type="transmembrane region" description="Helical" evidence="1">
    <location>
        <begin position="40"/>
        <end position="61"/>
    </location>
</feature>
<accession>A0A5P2C7Q4</accession>
<dbReference type="RefSeq" id="WP_150220779.1">
    <property type="nucleotide sequence ID" value="NZ_CP029192.1"/>
</dbReference>
<dbReference type="EMBL" id="CP029192">
    <property type="protein sequence ID" value="QES38603.1"/>
    <property type="molecule type" value="Genomic_DNA"/>
</dbReference>
<sequence length="151" mass="16119">MVSLFAVLGPPLITIFLFAMGAIPYALWVSRRKPSWLARWAVIGSAAAIAAYGAGAVYGLAFTNPLDVCADKTGGGVYMDAGRDYTLTSVDVKSFPPSISCHWSSGRSTEVVWFWTSPLLYAGLACAVVCSVGLFVNRSKGRNARAPYETV</sequence>